<dbReference type="Proteomes" id="UP000184339">
    <property type="component" value="Unassembled WGS sequence"/>
</dbReference>
<dbReference type="PANTHER" id="PTHR42852:SF13">
    <property type="entry name" value="PROTEIN DIPZ"/>
    <property type="match status" value="1"/>
</dbReference>
<gene>
    <name evidence="2" type="ORF">SAMN05192549_104166</name>
</gene>
<dbReference type="OrthoDB" id="9811352at2"/>
<dbReference type="InterPro" id="IPR013766">
    <property type="entry name" value="Thioredoxin_domain"/>
</dbReference>
<organism evidence="2 3">
    <name type="scientific">Duganella sacchari</name>
    <dbReference type="NCBI Taxonomy" id="551987"/>
    <lineage>
        <taxon>Bacteria</taxon>
        <taxon>Pseudomonadati</taxon>
        <taxon>Pseudomonadota</taxon>
        <taxon>Betaproteobacteria</taxon>
        <taxon>Burkholderiales</taxon>
        <taxon>Oxalobacteraceae</taxon>
        <taxon>Telluria group</taxon>
        <taxon>Duganella</taxon>
    </lineage>
</organism>
<dbReference type="InterPro" id="IPR036249">
    <property type="entry name" value="Thioredoxin-like_sf"/>
</dbReference>
<reference evidence="3" key="1">
    <citation type="submission" date="2016-11" db="EMBL/GenBank/DDBJ databases">
        <authorList>
            <person name="Varghese N."/>
            <person name="Submissions S."/>
        </authorList>
    </citation>
    <scope>NUCLEOTIDE SEQUENCE [LARGE SCALE GENOMIC DNA]</scope>
    <source>
        <strain evidence="3">Sac-22</strain>
    </source>
</reference>
<dbReference type="PROSITE" id="PS51352">
    <property type="entry name" value="THIOREDOXIN_2"/>
    <property type="match status" value="1"/>
</dbReference>
<dbReference type="InterPro" id="IPR050553">
    <property type="entry name" value="Thioredoxin_ResA/DsbE_sf"/>
</dbReference>
<dbReference type="PANTHER" id="PTHR42852">
    <property type="entry name" value="THIOL:DISULFIDE INTERCHANGE PROTEIN DSBE"/>
    <property type="match status" value="1"/>
</dbReference>
<dbReference type="Pfam" id="PF00578">
    <property type="entry name" value="AhpC-TSA"/>
    <property type="match status" value="1"/>
</dbReference>
<dbReference type="GO" id="GO:0016491">
    <property type="term" value="F:oxidoreductase activity"/>
    <property type="evidence" value="ECO:0007669"/>
    <property type="project" value="InterPro"/>
</dbReference>
<accession>A0A1M7NSS1</accession>
<protein>
    <submittedName>
        <fullName evidence="2">Peroxiredoxin</fullName>
    </submittedName>
</protein>
<keyword evidence="3" id="KW-1185">Reference proteome</keyword>
<name>A0A1M7NSS1_9BURK</name>
<feature type="domain" description="Thioredoxin" evidence="1">
    <location>
        <begin position="1"/>
        <end position="152"/>
    </location>
</feature>
<dbReference type="STRING" id="551987.SAMN05192549_104166"/>
<dbReference type="Gene3D" id="3.40.30.10">
    <property type="entry name" value="Glutaredoxin"/>
    <property type="match status" value="1"/>
</dbReference>
<evidence type="ECO:0000259" key="1">
    <source>
        <dbReference type="PROSITE" id="PS51352"/>
    </source>
</evidence>
<dbReference type="RefSeq" id="WP_072783993.1">
    <property type="nucleotide sequence ID" value="NZ_FRCX01000004.1"/>
</dbReference>
<dbReference type="SUPFAM" id="SSF52833">
    <property type="entry name" value="Thioredoxin-like"/>
    <property type="match status" value="1"/>
</dbReference>
<dbReference type="EMBL" id="FRCX01000004">
    <property type="protein sequence ID" value="SHN07108.1"/>
    <property type="molecule type" value="Genomic_DNA"/>
</dbReference>
<dbReference type="GO" id="GO:0016209">
    <property type="term" value="F:antioxidant activity"/>
    <property type="evidence" value="ECO:0007669"/>
    <property type="project" value="InterPro"/>
</dbReference>
<proteinExistence type="predicted"/>
<evidence type="ECO:0000313" key="2">
    <source>
        <dbReference type="EMBL" id="SHN07108.1"/>
    </source>
</evidence>
<sequence>MHAIAPELQVAAWLNAAQPLSLTQLRGKVVVIYAFQMLCPGCVSHGIPQAKAIRAAFDEQDVAVLGLHSVFEHHAVMHRAALEAFMHEYRIGFPVAIDQPSPHSPVPLTMAQYQLRGTPTLILIDRQGRLRLSHFGQAEDMRVGALIGQLVAEAAPQQARCEDGACSIN</sequence>
<evidence type="ECO:0000313" key="3">
    <source>
        <dbReference type="Proteomes" id="UP000184339"/>
    </source>
</evidence>
<dbReference type="InterPro" id="IPR000866">
    <property type="entry name" value="AhpC/TSA"/>
</dbReference>
<dbReference type="AlphaFoldDB" id="A0A1M7NSS1"/>